<dbReference type="OrthoDB" id="545181at2759"/>
<evidence type="ECO:0000256" key="3">
    <source>
        <dbReference type="ARBA" id="ARBA00022454"/>
    </source>
</evidence>
<feature type="coiled-coil region" evidence="10">
    <location>
        <begin position="127"/>
        <end position="161"/>
    </location>
</feature>
<dbReference type="GO" id="GO:0051382">
    <property type="term" value="P:kinetochore assembly"/>
    <property type="evidence" value="ECO:0007669"/>
    <property type="project" value="TreeGrafter"/>
</dbReference>
<reference evidence="12 13" key="1">
    <citation type="journal article" date="2017" name="Mol. Biol. Evol.">
        <title>The 4-celled Tetrabaena socialis nuclear genome reveals the essential components for genetic control of cell number at the origin of multicellularity in the volvocine lineage.</title>
        <authorList>
            <person name="Featherston J."/>
            <person name="Arakaki Y."/>
            <person name="Hanschen E.R."/>
            <person name="Ferris P.J."/>
            <person name="Michod R.E."/>
            <person name="Olson B.J.S.C."/>
            <person name="Nozaki H."/>
            <person name="Durand P.M."/>
        </authorList>
    </citation>
    <scope>NUCLEOTIDE SEQUENCE [LARGE SCALE GENOMIC DNA]</scope>
    <source>
        <strain evidence="12 13">NIES-571</strain>
    </source>
</reference>
<keyword evidence="8" id="KW-0131">Cell cycle</keyword>
<keyword evidence="4" id="KW-0132">Cell division</keyword>
<evidence type="ECO:0000256" key="8">
    <source>
        <dbReference type="ARBA" id="ARBA00023306"/>
    </source>
</evidence>
<dbReference type="GO" id="GO:0051301">
    <property type="term" value="P:cell division"/>
    <property type="evidence" value="ECO:0007669"/>
    <property type="project" value="UniProtKB-KW"/>
</dbReference>
<keyword evidence="5" id="KW-0498">Mitosis</keyword>
<dbReference type="GO" id="GO:0000444">
    <property type="term" value="C:MIS12/MIND type complex"/>
    <property type="evidence" value="ECO:0007669"/>
    <property type="project" value="TreeGrafter"/>
</dbReference>
<keyword evidence="7 10" id="KW-0175">Coiled coil</keyword>
<evidence type="ECO:0000256" key="1">
    <source>
        <dbReference type="ARBA" id="ARBA00004629"/>
    </source>
</evidence>
<evidence type="ECO:0000313" key="13">
    <source>
        <dbReference type="Proteomes" id="UP000236333"/>
    </source>
</evidence>
<accession>A0A2J8A8Y0</accession>
<evidence type="ECO:0000256" key="7">
    <source>
        <dbReference type="ARBA" id="ARBA00023054"/>
    </source>
</evidence>
<evidence type="ECO:0000313" key="12">
    <source>
        <dbReference type="EMBL" id="PNH08996.1"/>
    </source>
</evidence>
<dbReference type="EMBL" id="PGGS01000108">
    <property type="protein sequence ID" value="PNH08996.1"/>
    <property type="molecule type" value="Genomic_DNA"/>
</dbReference>
<keyword evidence="6" id="KW-0995">Kinetochore</keyword>
<dbReference type="AlphaFoldDB" id="A0A2J8A8Y0"/>
<keyword evidence="3" id="KW-0158">Chromosome</keyword>
<dbReference type="GO" id="GO:0005634">
    <property type="term" value="C:nucleus"/>
    <property type="evidence" value="ECO:0007669"/>
    <property type="project" value="InterPro"/>
</dbReference>
<comment type="similarity">
    <text evidence="2">Belongs to the mis12 family.</text>
</comment>
<comment type="subcellular location">
    <subcellularLocation>
        <location evidence="1">Chromosome</location>
        <location evidence="1">Centromere</location>
        <location evidence="1">Kinetochore</location>
    </subcellularLocation>
</comment>
<sequence>MQSGSGPDGLVPLALPGHVFTEDVHNLVLDYCADGHDAFYSCVTSALGSRGDAQAEPSGSAADAAVLSSLGQGTQRLYDSLAARVAAGLDLFQQVCSTSVFQAPLNVSIPQVEPLELPGTSSSGEGEEALAARIDDMRRQLSEVDQRCERLRGEIQRVDRHVATCGDTSDYTAIAATALSNKHTIMAIAQAAENLQNMMERAASMRNMGQPPTGGAAGDSRGKGGISNATGTSMAAVAAFADLLRA</sequence>
<feature type="region of interest" description="Disordered" evidence="11">
    <location>
        <begin position="206"/>
        <end position="228"/>
    </location>
</feature>
<evidence type="ECO:0000256" key="2">
    <source>
        <dbReference type="ARBA" id="ARBA00008643"/>
    </source>
</evidence>
<evidence type="ECO:0000256" key="9">
    <source>
        <dbReference type="ARBA" id="ARBA00023328"/>
    </source>
</evidence>
<protein>
    <submittedName>
        <fullName evidence="12">Uncharacterized protein</fullName>
    </submittedName>
</protein>
<evidence type="ECO:0000256" key="5">
    <source>
        <dbReference type="ARBA" id="ARBA00022776"/>
    </source>
</evidence>
<dbReference type="Proteomes" id="UP000236333">
    <property type="component" value="Unassembled WGS sequence"/>
</dbReference>
<evidence type="ECO:0000256" key="10">
    <source>
        <dbReference type="SAM" id="Coils"/>
    </source>
</evidence>
<gene>
    <name evidence="12" type="ORF">TSOC_004405</name>
</gene>
<dbReference type="PANTHER" id="PTHR14527:SF2">
    <property type="entry name" value="PROTEIN MIS12 HOMOLOG"/>
    <property type="match status" value="1"/>
</dbReference>
<proteinExistence type="inferred from homology"/>
<name>A0A2J8A8Y0_9CHLO</name>
<keyword evidence="13" id="KW-1185">Reference proteome</keyword>
<dbReference type="InterPro" id="IPR008685">
    <property type="entry name" value="Centromere_Mis12"/>
</dbReference>
<keyword evidence="9" id="KW-0137">Centromere</keyword>
<dbReference type="GO" id="GO:0000070">
    <property type="term" value="P:mitotic sister chromatid segregation"/>
    <property type="evidence" value="ECO:0007669"/>
    <property type="project" value="TreeGrafter"/>
</dbReference>
<evidence type="ECO:0000256" key="4">
    <source>
        <dbReference type="ARBA" id="ARBA00022618"/>
    </source>
</evidence>
<evidence type="ECO:0000256" key="6">
    <source>
        <dbReference type="ARBA" id="ARBA00022838"/>
    </source>
</evidence>
<evidence type="ECO:0000256" key="11">
    <source>
        <dbReference type="SAM" id="MobiDB-lite"/>
    </source>
</evidence>
<organism evidence="12 13">
    <name type="scientific">Tetrabaena socialis</name>
    <dbReference type="NCBI Taxonomy" id="47790"/>
    <lineage>
        <taxon>Eukaryota</taxon>
        <taxon>Viridiplantae</taxon>
        <taxon>Chlorophyta</taxon>
        <taxon>core chlorophytes</taxon>
        <taxon>Chlorophyceae</taxon>
        <taxon>CS clade</taxon>
        <taxon>Chlamydomonadales</taxon>
        <taxon>Tetrabaenaceae</taxon>
        <taxon>Tetrabaena</taxon>
    </lineage>
</organism>
<dbReference type="PANTHER" id="PTHR14527">
    <property type="entry name" value="PROTEIN MIS12 HOMOLOG"/>
    <property type="match status" value="1"/>
</dbReference>
<comment type="caution">
    <text evidence="12">The sequence shown here is derived from an EMBL/GenBank/DDBJ whole genome shotgun (WGS) entry which is preliminary data.</text>
</comment>